<dbReference type="EMBL" id="KN833824">
    <property type="protein sequence ID" value="KIK17553.1"/>
    <property type="molecule type" value="Genomic_DNA"/>
</dbReference>
<keyword evidence="2" id="KW-1185">Reference proteome</keyword>
<name>A0A0C9ZC68_9AGAM</name>
<protein>
    <submittedName>
        <fullName evidence="1">Unplaced genomic scaffold scaffold_140, whole genome shotgun sequence</fullName>
    </submittedName>
</protein>
<evidence type="ECO:0000313" key="2">
    <source>
        <dbReference type="Proteomes" id="UP000054018"/>
    </source>
</evidence>
<reference evidence="2" key="2">
    <citation type="submission" date="2015-01" db="EMBL/GenBank/DDBJ databases">
        <title>Evolutionary Origins and Diversification of the Mycorrhizal Mutualists.</title>
        <authorList>
            <consortium name="DOE Joint Genome Institute"/>
            <consortium name="Mycorrhizal Genomics Consortium"/>
            <person name="Kohler A."/>
            <person name="Kuo A."/>
            <person name="Nagy L.G."/>
            <person name="Floudas D."/>
            <person name="Copeland A."/>
            <person name="Barry K.W."/>
            <person name="Cichocki N."/>
            <person name="Veneault-Fourrey C."/>
            <person name="LaButti K."/>
            <person name="Lindquist E.A."/>
            <person name="Lipzen A."/>
            <person name="Lundell T."/>
            <person name="Morin E."/>
            <person name="Murat C."/>
            <person name="Riley R."/>
            <person name="Ohm R."/>
            <person name="Sun H."/>
            <person name="Tunlid A."/>
            <person name="Henrissat B."/>
            <person name="Grigoriev I.V."/>
            <person name="Hibbett D.S."/>
            <person name="Martin F."/>
        </authorList>
    </citation>
    <scope>NUCLEOTIDE SEQUENCE [LARGE SCALE GENOMIC DNA]</scope>
    <source>
        <strain evidence="2">441</strain>
    </source>
</reference>
<evidence type="ECO:0000313" key="1">
    <source>
        <dbReference type="EMBL" id="KIK17553.1"/>
    </source>
</evidence>
<reference evidence="1 2" key="1">
    <citation type="submission" date="2014-04" db="EMBL/GenBank/DDBJ databases">
        <authorList>
            <consortium name="DOE Joint Genome Institute"/>
            <person name="Kuo A."/>
            <person name="Kohler A."/>
            <person name="Costa M.D."/>
            <person name="Nagy L.G."/>
            <person name="Floudas D."/>
            <person name="Copeland A."/>
            <person name="Barry K.W."/>
            <person name="Cichocki N."/>
            <person name="Veneault-Fourrey C."/>
            <person name="LaButti K."/>
            <person name="Lindquist E.A."/>
            <person name="Lipzen A."/>
            <person name="Lundell T."/>
            <person name="Morin E."/>
            <person name="Murat C."/>
            <person name="Sun H."/>
            <person name="Tunlid A."/>
            <person name="Henrissat B."/>
            <person name="Grigoriev I.V."/>
            <person name="Hibbett D.S."/>
            <person name="Martin F."/>
            <person name="Nordberg H.P."/>
            <person name="Cantor M.N."/>
            <person name="Hua S.X."/>
        </authorList>
    </citation>
    <scope>NUCLEOTIDE SEQUENCE [LARGE SCALE GENOMIC DNA]</scope>
    <source>
        <strain evidence="1 2">441</strain>
    </source>
</reference>
<dbReference type="Proteomes" id="UP000054018">
    <property type="component" value="Unassembled WGS sequence"/>
</dbReference>
<dbReference type="HOGENOM" id="CLU_2886683_0_0_1"/>
<organism evidence="1 2">
    <name type="scientific">Pisolithus microcarpus 441</name>
    <dbReference type="NCBI Taxonomy" id="765257"/>
    <lineage>
        <taxon>Eukaryota</taxon>
        <taxon>Fungi</taxon>
        <taxon>Dikarya</taxon>
        <taxon>Basidiomycota</taxon>
        <taxon>Agaricomycotina</taxon>
        <taxon>Agaricomycetes</taxon>
        <taxon>Agaricomycetidae</taxon>
        <taxon>Boletales</taxon>
        <taxon>Sclerodermatineae</taxon>
        <taxon>Pisolithaceae</taxon>
        <taxon>Pisolithus</taxon>
    </lineage>
</organism>
<proteinExistence type="predicted"/>
<accession>A0A0C9ZC68</accession>
<dbReference type="AlphaFoldDB" id="A0A0C9ZC68"/>
<gene>
    <name evidence="1" type="ORF">PISMIDRAFT_685141</name>
</gene>
<sequence>MNLRRTLFVKRKSPTGTSRQLVTSPTFADAVHCADLSKDCIQFKHSALCTSSSHSSVALYPRH</sequence>